<organism evidence="4">
    <name type="scientific">uncultured Mycobacterium sp</name>
    <dbReference type="NCBI Taxonomy" id="171292"/>
    <lineage>
        <taxon>Bacteria</taxon>
        <taxon>Bacillati</taxon>
        <taxon>Actinomycetota</taxon>
        <taxon>Actinomycetes</taxon>
        <taxon>Mycobacteriales</taxon>
        <taxon>Mycobacteriaceae</taxon>
        <taxon>Mycobacterium</taxon>
        <taxon>environmental samples</taxon>
    </lineage>
</organism>
<comment type="similarity">
    <text evidence="1 3">Belongs to the phD/YefM antitoxin family.</text>
</comment>
<comment type="function">
    <text evidence="3">Antitoxin component of a type II toxin-antitoxin (TA) system.</text>
</comment>
<evidence type="ECO:0000256" key="3">
    <source>
        <dbReference type="RuleBase" id="RU362080"/>
    </source>
</evidence>
<accession>A0A1Y5PD53</accession>
<dbReference type="AlphaFoldDB" id="A0A1Y5PD53"/>
<proteinExistence type="inferred from homology"/>
<dbReference type="SUPFAM" id="SSF143120">
    <property type="entry name" value="YefM-like"/>
    <property type="match status" value="1"/>
</dbReference>
<dbReference type="EMBL" id="FLQS01000028">
    <property type="protein sequence ID" value="SBS76646.1"/>
    <property type="molecule type" value="Genomic_DNA"/>
</dbReference>
<gene>
    <name evidence="4" type="primary">relB</name>
    <name evidence="4" type="ORF">MHPYR_340055</name>
</gene>
<keyword evidence="2" id="KW-1277">Toxin-antitoxin system</keyword>
<dbReference type="Gene3D" id="3.40.1620.10">
    <property type="entry name" value="YefM-like domain"/>
    <property type="match status" value="1"/>
</dbReference>
<dbReference type="PANTHER" id="PTHR33713">
    <property type="entry name" value="ANTITOXIN YAFN-RELATED"/>
    <property type="match status" value="1"/>
</dbReference>
<sequence>MIDGMKQVPLSEAKDKLSALVEEADTTHEIIQITRHGRVAAVIMSADDLESLNETLHALRTPGVVDELAQADVDYAAGNTISGNDIRQRYGLQ</sequence>
<dbReference type="Gene3D" id="1.10.1220.170">
    <property type="match status" value="1"/>
</dbReference>
<dbReference type="InterPro" id="IPR051405">
    <property type="entry name" value="phD/YefM_antitoxin"/>
</dbReference>
<evidence type="ECO:0000256" key="1">
    <source>
        <dbReference type="ARBA" id="ARBA00009981"/>
    </source>
</evidence>
<name>A0A1Y5PD53_9MYCO</name>
<reference evidence="4" key="1">
    <citation type="submission" date="2016-03" db="EMBL/GenBank/DDBJ databases">
        <authorList>
            <person name="Ploux O."/>
        </authorList>
    </citation>
    <scope>NUCLEOTIDE SEQUENCE</scope>
    <source>
        <strain evidence="4">UC10</strain>
    </source>
</reference>
<protein>
    <recommendedName>
        <fullName evidence="3">Antitoxin</fullName>
    </recommendedName>
</protein>
<dbReference type="Pfam" id="PF02604">
    <property type="entry name" value="PhdYeFM_antitox"/>
    <property type="match status" value="1"/>
</dbReference>
<dbReference type="InterPro" id="IPR036165">
    <property type="entry name" value="YefM-like_sf"/>
</dbReference>
<evidence type="ECO:0000313" key="4">
    <source>
        <dbReference type="EMBL" id="SBS76646.1"/>
    </source>
</evidence>
<dbReference type="InterPro" id="IPR006442">
    <property type="entry name" value="Antitoxin_Phd/YefM"/>
</dbReference>
<evidence type="ECO:0000256" key="2">
    <source>
        <dbReference type="ARBA" id="ARBA00022649"/>
    </source>
</evidence>
<dbReference type="PANTHER" id="PTHR33713:SF10">
    <property type="entry name" value="ANTITOXIN YAFN"/>
    <property type="match status" value="1"/>
</dbReference>
<dbReference type="NCBIfam" id="TIGR01552">
    <property type="entry name" value="phd_fam"/>
    <property type="match status" value="1"/>
</dbReference>